<dbReference type="InterPro" id="IPR046947">
    <property type="entry name" value="LytR-like"/>
</dbReference>
<feature type="modified residue" description="4-aspartylphosphate" evidence="2">
    <location>
        <position position="54"/>
    </location>
</feature>
<dbReference type="Proteomes" id="UP001260534">
    <property type="component" value="Unassembled WGS sequence"/>
</dbReference>
<dbReference type="InterPro" id="IPR011006">
    <property type="entry name" value="CheY-like_superfamily"/>
</dbReference>
<dbReference type="Pfam" id="PF04397">
    <property type="entry name" value="LytTR"/>
    <property type="match status" value="1"/>
</dbReference>
<dbReference type="PROSITE" id="PS50930">
    <property type="entry name" value="HTH_LYTTR"/>
    <property type="match status" value="1"/>
</dbReference>
<keyword evidence="1" id="KW-0902">Two-component regulatory system</keyword>
<dbReference type="PROSITE" id="PS50110">
    <property type="entry name" value="RESPONSE_REGULATORY"/>
    <property type="match status" value="1"/>
</dbReference>
<dbReference type="SMART" id="SM00850">
    <property type="entry name" value="LytTR"/>
    <property type="match status" value="1"/>
</dbReference>
<feature type="domain" description="HTH LytTR-type" evidence="4">
    <location>
        <begin position="142"/>
        <end position="246"/>
    </location>
</feature>
<dbReference type="RefSeq" id="WP_209032642.1">
    <property type="nucleotide sequence ID" value="NZ_CP115873.1"/>
</dbReference>
<evidence type="ECO:0000259" key="3">
    <source>
        <dbReference type="PROSITE" id="PS50110"/>
    </source>
</evidence>
<name>A0ABU2I616_9XANT</name>
<evidence type="ECO:0000256" key="1">
    <source>
        <dbReference type="ARBA" id="ARBA00023012"/>
    </source>
</evidence>
<keyword evidence="6" id="KW-1185">Reference proteome</keyword>
<evidence type="ECO:0000313" key="5">
    <source>
        <dbReference type="EMBL" id="MDS9993585.1"/>
    </source>
</evidence>
<dbReference type="PANTHER" id="PTHR37299">
    <property type="entry name" value="TRANSCRIPTIONAL REGULATOR-RELATED"/>
    <property type="match status" value="1"/>
</dbReference>
<sequence length="249" mass="27438">MIRVAIIDDEPLARRGLAARLAAHADLQVVGDYADPAAAAQGLSRHPADLVLLDVQMPGMSGLDLLRSLAGERPPLAILFTAHAHYAVEAFALDVVDYLLKPLDDARLDAALRRARQRLRALAPPSGKDAWFAPAPAWARCFEVRVGRCTRLVRVEELQWLQAEGDYVALHTRTGSHLLRQTLARMQEQLDPALFLRVHRSSIVRLEAVAELRALSNRDALLRLHGGTLVRASRGYVDALRAHLRGTGQ</sequence>
<evidence type="ECO:0000256" key="2">
    <source>
        <dbReference type="PROSITE-ProRule" id="PRU00169"/>
    </source>
</evidence>
<dbReference type="InterPro" id="IPR001789">
    <property type="entry name" value="Sig_transdc_resp-reg_receiver"/>
</dbReference>
<gene>
    <name evidence="5" type="ORF">PNQ69_12440</name>
</gene>
<dbReference type="SMART" id="SM00448">
    <property type="entry name" value="REC"/>
    <property type="match status" value="1"/>
</dbReference>
<comment type="caution">
    <text evidence="5">The sequence shown here is derived from an EMBL/GenBank/DDBJ whole genome shotgun (WGS) entry which is preliminary data.</text>
</comment>
<dbReference type="Gene3D" id="2.40.50.1020">
    <property type="entry name" value="LytTr DNA-binding domain"/>
    <property type="match status" value="1"/>
</dbReference>
<dbReference type="Gene3D" id="3.40.50.2300">
    <property type="match status" value="1"/>
</dbReference>
<evidence type="ECO:0000313" key="6">
    <source>
        <dbReference type="Proteomes" id="UP001260534"/>
    </source>
</evidence>
<keyword evidence="5" id="KW-0238">DNA-binding</keyword>
<dbReference type="InterPro" id="IPR007492">
    <property type="entry name" value="LytTR_DNA-bd_dom"/>
</dbReference>
<keyword evidence="2" id="KW-0597">Phosphoprotein</keyword>
<evidence type="ECO:0000259" key="4">
    <source>
        <dbReference type="PROSITE" id="PS50930"/>
    </source>
</evidence>
<dbReference type="EMBL" id="JAQMHB010000001">
    <property type="protein sequence ID" value="MDS9993585.1"/>
    <property type="molecule type" value="Genomic_DNA"/>
</dbReference>
<protein>
    <submittedName>
        <fullName evidence="5">LytTR family DNA-binding domain-containing protein</fullName>
    </submittedName>
</protein>
<dbReference type="SUPFAM" id="SSF52172">
    <property type="entry name" value="CheY-like"/>
    <property type="match status" value="1"/>
</dbReference>
<dbReference type="Pfam" id="PF00072">
    <property type="entry name" value="Response_reg"/>
    <property type="match status" value="1"/>
</dbReference>
<dbReference type="GO" id="GO:0003677">
    <property type="term" value="F:DNA binding"/>
    <property type="evidence" value="ECO:0007669"/>
    <property type="project" value="UniProtKB-KW"/>
</dbReference>
<dbReference type="PANTHER" id="PTHR37299:SF1">
    <property type="entry name" value="STAGE 0 SPORULATION PROTEIN A HOMOLOG"/>
    <property type="match status" value="1"/>
</dbReference>
<accession>A0ABU2I616</accession>
<feature type="domain" description="Response regulatory" evidence="3">
    <location>
        <begin position="3"/>
        <end position="116"/>
    </location>
</feature>
<organism evidence="5 6">
    <name type="scientific">Xanthomonas hawaiiensis</name>
    <dbReference type="NCBI Taxonomy" id="3003247"/>
    <lineage>
        <taxon>Bacteria</taxon>
        <taxon>Pseudomonadati</taxon>
        <taxon>Pseudomonadota</taxon>
        <taxon>Gammaproteobacteria</taxon>
        <taxon>Lysobacterales</taxon>
        <taxon>Lysobacteraceae</taxon>
        <taxon>Xanthomonas</taxon>
    </lineage>
</organism>
<reference evidence="5 6" key="1">
    <citation type="submission" date="2023-01" db="EMBL/GenBank/DDBJ databases">
        <title>Xanthomonas hawaiianensis sp. nov. isolated from Araceae family in Hawaii.</title>
        <authorList>
            <person name="Chunag S.-C."/>
            <person name="Dobhal S."/>
            <person name="Alvarez A."/>
            <person name="Arif M."/>
        </authorList>
    </citation>
    <scope>NUCLEOTIDE SEQUENCE [LARGE SCALE GENOMIC DNA]</scope>
    <source>
        <strain evidence="5 6">A2111</strain>
    </source>
</reference>
<proteinExistence type="predicted"/>